<accession>A0AAP9GC60</accession>
<dbReference type="Proteomes" id="UP000272136">
    <property type="component" value="Chromosome 2"/>
</dbReference>
<dbReference type="AlphaFoldDB" id="A0AAP9GC60"/>
<evidence type="ECO:0000313" key="4">
    <source>
        <dbReference type="Proteomes" id="UP000390336"/>
    </source>
</evidence>
<dbReference type="Pfam" id="PF06995">
    <property type="entry name" value="Phage_P2_GpU"/>
    <property type="match status" value="1"/>
</dbReference>
<reference evidence="2" key="3">
    <citation type="submission" date="2019-11" db="EMBL/GenBank/DDBJ databases">
        <title>Complete genome sequence of Vibrio owensii SH-14 isolated from shrimp with acute hepatopancreatic necrosis diease.</title>
        <authorList>
            <person name="Liang X."/>
            <person name="Wang Y."/>
        </authorList>
    </citation>
    <scope>NUCLEOTIDE SEQUENCE</scope>
    <source>
        <strain evidence="2">SH14</strain>
    </source>
</reference>
<name>A0AAP9GC60_9VIBR</name>
<evidence type="ECO:0000313" key="1">
    <source>
        <dbReference type="EMBL" id="AYO18086.1"/>
    </source>
</evidence>
<organism evidence="2 4">
    <name type="scientific">Vibrio owensii</name>
    <dbReference type="NCBI Taxonomy" id="696485"/>
    <lineage>
        <taxon>Bacteria</taxon>
        <taxon>Pseudomonadati</taxon>
        <taxon>Pseudomonadota</taxon>
        <taxon>Gammaproteobacteria</taxon>
        <taxon>Vibrionales</taxon>
        <taxon>Vibrionaceae</taxon>
        <taxon>Vibrio</taxon>
    </lineage>
</organism>
<reference evidence="2 4" key="1">
    <citation type="journal article" date="2015" name="Genome Announc.">
        <title>Draft Genome Sequence of Vibrio owensii Strain SH-14, Which Causes Shrimp Acute Hepatopancreatic Necrosis Disease.</title>
        <authorList>
            <person name="Liu L."/>
            <person name="Xiao J."/>
            <person name="Xia X."/>
            <person name="Pan Y."/>
            <person name="Yan S."/>
            <person name="Wang Y."/>
        </authorList>
    </citation>
    <scope>NUCLEOTIDE SEQUENCE [LARGE SCALE GENOMIC DNA]</scope>
    <source>
        <strain evidence="2 4">SH14</strain>
    </source>
</reference>
<evidence type="ECO:0000313" key="3">
    <source>
        <dbReference type="Proteomes" id="UP000272136"/>
    </source>
</evidence>
<protein>
    <submittedName>
        <fullName evidence="2">Uncharacterized protein</fullName>
    </submittedName>
</protein>
<sequence length="138" mass="15632">MTVNAPKHAQWGIYGDVSFKGLFTPKEYNDSRKFSVQAQKLAHGYPSHQFFGEDERTFNLTLYVHNAFADLTKVTQAIEEMATNGIYRTLIIGTQIKGKFAIKAMSRRNELTLNEGQLIAFEQTLTLVEVRERNASNG</sequence>
<dbReference type="InterPro" id="IPR009734">
    <property type="entry name" value="Myoviridae_GpU"/>
</dbReference>
<dbReference type="EMBL" id="CP033138">
    <property type="protein sequence ID" value="AYO18086.1"/>
    <property type="molecule type" value="Genomic_DNA"/>
</dbReference>
<reference evidence="1 3" key="2">
    <citation type="submission" date="2018-10" db="EMBL/GenBank/DDBJ databases">
        <title>Whole Genome of Vibrio owensii strain 170502, isolated from Acute Hepatopancreatic Necrosis Disease (AHPND) shrimp.</title>
        <authorList>
            <person name="Yan M."/>
            <person name="Wang X."/>
            <person name="Wang Y."/>
        </authorList>
    </citation>
    <scope>NUCLEOTIDE SEQUENCE [LARGE SCALE GENOMIC DNA]</scope>
    <source>
        <strain evidence="1 3">1700302</strain>
    </source>
</reference>
<dbReference type="EMBL" id="CP045859">
    <property type="protein sequence ID" value="QGH47270.1"/>
    <property type="molecule type" value="Genomic_DNA"/>
</dbReference>
<dbReference type="RefSeq" id="WP_054824828.1">
    <property type="nucleotide sequence ID" value="NZ_CP033138.1"/>
</dbReference>
<keyword evidence="3" id="KW-1185">Reference proteome</keyword>
<proteinExistence type="predicted"/>
<gene>
    <name evidence="2" type="ORF">APZ19_09305</name>
    <name evidence="1" type="ORF">D0812_27490</name>
</gene>
<evidence type="ECO:0000313" key="2">
    <source>
        <dbReference type="EMBL" id="QGH47270.1"/>
    </source>
</evidence>
<dbReference type="Proteomes" id="UP000390336">
    <property type="component" value="Chromosome 1"/>
</dbReference>